<accession>A0A6A6CLM0</accession>
<dbReference type="Pfam" id="PF06912">
    <property type="entry name" value="DUF1275"/>
    <property type="match status" value="1"/>
</dbReference>
<feature type="transmembrane region" description="Helical" evidence="2">
    <location>
        <begin position="165"/>
        <end position="184"/>
    </location>
</feature>
<dbReference type="EMBL" id="ML993597">
    <property type="protein sequence ID" value="KAF2166326.1"/>
    <property type="molecule type" value="Genomic_DNA"/>
</dbReference>
<dbReference type="PANTHER" id="PTHR37488:SF1">
    <property type="entry name" value="DUF1275 DOMAIN PROTEIN"/>
    <property type="match status" value="1"/>
</dbReference>
<evidence type="ECO:0000313" key="3">
    <source>
        <dbReference type="EMBL" id="KAF2166326.1"/>
    </source>
</evidence>
<feature type="region of interest" description="Disordered" evidence="1">
    <location>
        <begin position="1"/>
        <end position="33"/>
    </location>
</feature>
<evidence type="ECO:0000256" key="1">
    <source>
        <dbReference type="SAM" id="MobiDB-lite"/>
    </source>
</evidence>
<feature type="transmembrane region" description="Helical" evidence="2">
    <location>
        <begin position="131"/>
        <end position="153"/>
    </location>
</feature>
<dbReference type="PANTHER" id="PTHR37488">
    <property type="entry name" value="DUF1275 DOMAIN-CONTAINING PROTEIN"/>
    <property type="match status" value="1"/>
</dbReference>
<gene>
    <name evidence="3" type="ORF">M409DRAFT_23517</name>
</gene>
<evidence type="ECO:0008006" key="5">
    <source>
        <dbReference type="Google" id="ProtNLM"/>
    </source>
</evidence>
<keyword evidence="2" id="KW-0472">Membrane</keyword>
<dbReference type="RefSeq" id="XP_033667215.1">
    <property type="nucleotide sequence ID" value="XM_033806829.1"/>
</dbReference>
<dbReference type="GeneID" id="54560101"/>
<feature type="compositionally biased region" description="Polar residues" evidence="1">
    <location>
        <begin position="1"/>
        <end position="15"/>
    </location>
</feature>
<keyword evidence="4" id="KW-1185">Reference proteome</keyword>
<protein>
    <recommendedName>
        <fullName evidence="5">DUF1275 domain protein</fullName>
    </recommendedName>
</protein>
<evidence type="ECO:0000256" key="2">
    <source>
        <dbReference type="SAM" id="Phobius"/>
    </source>
</evidence>
<dbReference type="Proteomes" id="UP000799537">
    <property type="component" value="Unassembled WGS sequence"/>
</dbReference>
<reference evidence="3" key="1">
    <citation type="journal article" date="2020" name="Stud. Mycol.">
        <title>101 Dothideomycetes genomes: a test case for predicting lifestyles and emergence of pathogens.</title>
        <authorList>
            <person name="Haridas S."/>
            <person name="Albert R."/>
            <person name="Binder M."/>
            <person name="Bloem J."/>
            <person name="Labutti K."/>
            <person name="Salamov A."/>
            <person name="Andreopoulos B."/>
            <person name="Baker S."/>
            <person name="Barry K."/>
            <person name="Bills G."/>
            <person name="Bluhm B."/>
            <person name="Cannon C."/>
            <person name="Castanera R."/>
            <person name="Culley D."/>
            <person name="Daum C."/>
            <person name="Ezra D."/>
            <person name="Gonzalez J."/>
            <person name="Henrissat B."/>
            <person name="Kuo A."/>
            <person name="Liang C."/>
            <person name="Lipzen A."/>
            <person name="Lutzoni F."/>
            <person name="Magnuson J."/>
            <person name="Mondo S."/>
            <person name="Nolan M."/>
            <person name="Ohm R."/>
            <person name="Pangilinan J."/>
            <person name="Park H.-J."/>
            <person name="Ramirez L."/>
            <person name="Alfaro M."/>
            <person name="Sun H."/>
            <person name="Tritt A."/>
            <person name="Yoshinaga Y."/>
            <person name="Zwiers L.-H."/>
            <person name="Turgeon B."/>
            <person name="Goodwin S."/>
            <person name="Spatafora J."/>
            <person name="Crous P."/>
            <person name="Grigoriev I."/>
        </authorList>
    </citation>
    <scope>NUCLEOTIDE SEQUENCE</scope>
    <source>
        <strain evidence="3">ATCC 36951</strain>
    </source>
</reference>
<name>A0A6A6CLM0_ZASCE</name>
<proteinExistence type="predicted"/>
<keyword evidence="2" id="KW-0812">Transmembrane</keyword>
<organism evidence="3 4">
    <name type="scientific">Zasmidium cellare ATCC 36951</name>
    <dbReference type="NCBI Taxonomy" id="1080233"/>
    <lineage>
        <taxon>Eukaryota</taxon>
        <taxon>Fungi</taxon>
        <taxon>Dikarya</taxon>
        <taxon>Ascomycota</taxon>
        <taxon>Pezizomycotina</taxon>
        <taxon>Dothideomycetes</taxon>
        <taxon>Dothideomycetidae</taxon>
        <taxon>Mycosphaerellales</taxon>
        <taxon>Mycosphaerellaceae</taxon>
        <taxon>Zasmidium</taxon>
    </lineage>
</organism>
<feature type="transmembrane region" description="Helical" evidence="2">
    <location>
        <begin position="225"/>
        <end position="244"/>
    </location>
</feature>
<dbReference type="OrthoDB" id="5288586at2759"/>
<feature type="compositionally biased region" description="Low complexity" evidence="1">
    <location>
        <begin position="21"/>
        <end position="33"/>
    </location>
</feature>
<feature type="transmembrane region" description="Helical" evidence="2">
    <location>
        <begin position="250"/>
        <end position="269"/>
    </location>
</feature>
<feature type="transmembrane region" description="Helical" evidence="2">
    <location>
        <begin position="54"/>
        <end position="80"/>
    </location>
</feature>
<feature type="transmembrane region" description="Helical" evidence="2">
    <location>
        <begin position="100"/>
        <end position="119"/>
    </location>
</feature>
<keyword evidence="2" id="KW-1133">Transmembrane helix</keyword>
<sequence>MANDDNANGGVNETSPLLERTTTNSNKPTTATPSLPSRLHAHFTTNVSTQWGDLALLFCYIITGVLDSSATIAWGSFVSMQTGNTIYLGTGLVAPSEGTRWLRALIAIGFFCLGSFAFARYHRLFGGRRRWVIVSSYTLQLLMVVGAALMITLGPPADPKGEVDVWVAVPLGLVAFQSGGQAVISRVLKYGALTSVVLTSIYCDLFSDQELFAGLREHAERNRRLAAPVLVLLGAVIGGIWAHTSVGLMGAMWTAAGLKLVVIVAWCLWKADKDDASTV</sequence>
<evidence type="ECO:0000313" key="4">
    <source>
        <dbReference type="Proteomes" id="UP000799537"/>
    </source>
</evidence>
<dbReference type="InterPro" id="IPR010699">
    <property type="entry name" value="DUF1275"/>
</dbReference>
<dbReference type="AlphaFoldDB" id="A0A6A6CLM0"/>